<dbReference type="CDD" id="cd01992">
    <property type="entry name" value="TilS_N"/>
    <property type="match status" value="1"/>
</dbReference>
<keyword evidence="4 6" id="KW-0067">ATP-binding</keyword>
<comment type="catalytic activity">
    <reaction evidence="5 6">
        <text>cytidine(34) in tRNA(Ile2) + L-lysine + ATP = lysidine(34) in tRNA(Ile2) + AMP + diphosphate + H(+)</text>
        <dbReference type="Rhea" id="RHEA:43744"/>
        <dbReference type="Rhea" id="RHEA-COMP:10625"/>
        <dbReference type="Rhea" id="RHEA-COMP:10670"/>
        <dbReference type="ChEBI" id="CHEBI:15378"/>
        <dbReference type="ChEBI" id="CHEBI:30616"/>
        <dbReference type="ChEBI" id="CHEBI:32551"/>
        <dbReference type="ChEBI" id="CHEBI:33019"/>
        <dbReference type="ChEBI" id="CHEBI:82748"/>
        <dbReference type="ChEBI" id="CHEBI:83665"/>
        <dbReference type="ChEBI" id="CHEBI:456215"/>
        <dbReference type="EC" id="6.3.4.19"/>
    </reaction>
</comment>
<dbReference type="EMBL" id="JACHOT010000002">
    <property type="protein sequence ID" value="MBB4650693.1"/>
    <property type="molecule type" value="Genomic_DNA"/>
</dbReference>
<dbReference type="InterPro" id="IPR014729">
    <property type="entry name" value="Rossmann-like_a/b/a_fold"/>
</dbReference>
<evidence type="ECO:0000256" key="1">
    <source>
        <dbReference type="ARBA" id="ARBA00022598"/>
    </source>
</evidence>
<dbReference type="NCBIfam" id="TIGR02432">
    <property type="entry name" value="lysidine_TilS_N"/>
    <property type="match status" value="1"/>
</dbReference>
<reference evidence="8 9" key="1">
    <citation type="submission" date="2020-08" db="EMBL/GenBank/DDBJ databases">
        <title>Genomic Encyclopedia of Type Strains, Phase IV (KMG-IV): sequencing the most valuable type-strain genomes for metagenomic binning, comparative biology and taxonomic classification.</title>
        <authorList>
            <person name="Goeker M."/>
        </authorList>
    </citation>
    <scope>NUCLEOTIDE SEQUENCE [LARGE SCALE GENOMIC DNA]</scope>
    <source>
        <strain evidence="8 9">DSM 7050</strain>
    </source>
</reference>
<comment type="caution">
    <text evidence="8">The sequence shown here is derived from an EMBL/GenBank/DDBJ whole genome shotgun (WGS) entry which is preliminary data.</text>
</comment>
<dbReference type="EC" id="6.3.4.19" evidence="6"/>
<name>A0ABR6L1R0_9HYPH</name>
<comment type="similarity">
    <text evidence="6">Belongs to the tRNA(Ile)-lysidine synthase family.</text>
</comment>
<dbReference type="Pfam" id="PF01171">
    <property type="entry name" value="ATP_bind_3"/>
    <property type="match status" value="1"/>
</dbReference>
<sequence>MLTQPTDADFFPDFSGFDFAAHKTIVAAVSGGSDSTALLLLLKAHLARHAPLTRLLAVTVDHGLRPGSGAEAEQVAKLCTAHGVAHRTMRWLGDKPQAGIPAAARDARYDLLAEAAREAGATIVTTGHTANDQAETVLMRGMRGTGRGSAGMAPATLFDGAIWIVRPLLGQRRDRLRAALSALGIGWIDDPTNTDVAYERPRMRLSLGDQSETRITTALAEARQAGETRTELGRRAATLLTELTSRVAPGLLCLDASFLQAPDNDAACYALRILVAVAGGVPHLPDEARTQDLLARLANGIADEKPARATLSRALVDARRTGIFVLREGRGLPAPATLAGGIWDGRYRLMPAGQGTGSAVAPVGPLAARTISIETTAPESLVRNALAAEPGSWRGGTFAGLLSEAGATPVAAPWARFLPAFDLAPAWALQKLIGTAHVPDPPCRGHIGVGA</sequence>
<dbReference type="PANTHER" id="PTHR43033">
    <property type="entry name" value="TRNA(ILE)-LYSIDINE SYNTHASE-RELATED"/>
    <property type="match status" value="1"/>
</dbReference>
<accession>A0ABR6L1R0</accession>
<dbReference type="GO" id="GO:0032267">
    <property type="term" value="F:tRNA(Ile)-lysidine synthase activity"/>
    <property type="evidence" value="ECO:0007669"/>
    <property type="project" value="UniProtKB-EC"/>
</dbReference>
<evidence type="ECO:0000256" key="6">
    <source>
        <dbReference type="HAMAP-Rule" id="MF_01161"/>
    </source>
</evidence>
<organism evidence="8 9">
    <name type="scientific">Aminobacter niigataensis</name>
    <dbReference type="NCBI Taxonomy" id="83265"/>
    <lineage>
        <taxon>Bacteria</taxon>
        <taxon>Pseudomonadati</taxon>
        <taxon>Pseudomonadota</taxon>
        <taxon>Alphaproteobacteria</taxon>
        <taxon>Hyphomicrobiales</taxon>
        <taxon>Phyllobacteriaceae</taxon>
        <taxon>Aminobacter</taxon>
    </lineage>
</organism>
<dbReference type="Proteomes" id="UP000539538">
    <property type="component" value="Unassembled WGS sequence"/>
</dbReference>
<protein>
    <recommendedName>
        <fullName evidence="6">tRNA(Ile)-lysidine synthase</fullName>
        <ecNumber evidence="6">6.3.4.19</ecNumber>
    </recommendedName>
    <alternativeName>
        <fullName evidence="6">tRNA(Ile)-2-lysyl-cytidine synthase</fullName>
    </alternativeName>
    <alternativeName>
        <fullName evidence="6">tRNA(Ile)-lysidine synthetase</fullName>
    </alternativeName>
</protein>
<comment type="function">
    <text evidence="6">Ligates lysine onto the cytidine present at position 34 of the AUA codon-specific tRNA(Ile) that contains the anticodon CAU, in an ATP-dependent manner. Cytidine is converted to lysidine, thus changing the amino acid specificity of the tRNA from methionine to isoleucine.</text>
</comment>
<dbReference type="InterPro" id="IPR011063">
    <property type="entry name" value="TilS/TtcA_N"/>
</dbReference>
<evidence type="ECO:0000313" key="8">
    <source>
        <dbReference type="EMBL" id="MBB4650693.1"/>
    </source>
</evidence>
<evidence type="ECO:0000256" key="5">
    <source>
        <dbReference type="ARBA" id="ARBA00048539"/>
    </source>
</evidence>
<dbReference type="HAMAP" id="MF_01161">
    <property type="entry name" value="tRNA_Ile_lys_synt"/>
    <property type="match status" value="1"/>
</dbReference>
<dbReference type="Gene3D" id="3.40.50.620">
    <property type="entry name" value="HUPs"/>
    <property type="match status" value="1"/>
</dbReference>
<feature type="binding site" evidence="6">
    <location>
        <begin position="30"/>
        <end position="35"/>
    </location>
    <ligand>
        <name>ATP</name>
        <dbReference type="ChEBI" id="CHEBI:30616"/>
    </ligand>
</feature>
<gene>
    <name evidence="6" type="primary">tilS</name>
    <name evidence="8" type="ORF">GGQ99_002448</name>
</gene>
<evidence type="ECO:0000259" key="7">
    <source>
        <dbReference type="Pfam" id="PF01171"/>
    </source>
</evidence>
<proteinExistence type="inferred from homology"/>
<dbReference type="PANTHER" id="PTHR43033:SF1">
    <property type="entry name" value="TRNA(ILE)-LYSIDINE SYNTHASE-RELATED"/>
    <property type="match status" value="1"/>
</dbReference>
<dbReference type="InterPro" id="IPR012094">
    <property type="entry name" value="tRNA_Ile_lys_synt"/>
</dbReference>
<dbReference type="SUPFAM" id="SSF52402">
    <property type="entry name" value="Adenine nucleotide alpha hydrolases-like"/>
    <property type="match status" value="1"/>
</dbReference>
<evidence type="ECO:0000256" key="2">
    <source>
        <dbReference type="ARBA" id="ARBA00022694"/>
    </source>
</evidence>
<comment type="domain">
    <text evidence="6">The N-terminal region contains the highly conserved SGGXDS motif, predicted to be a P-loop motif involved in ATP binding.</text>
</comment>
<keyword evidence="1 6" id="KW-0436">Ligase</keyword>
<keyword evidence="3 6" id="KW-0547">Nucleotide-binding</keyword>
<dbReference type="InterPro" id="IPR012795">
    <property type="entry name" value="tRNA_Ile_lys_synt_N"/>
</dbReference>
<evidence type="ECO:0000256" key="4">
    <source>
        <dbReference type="ARBA" id="ARBA00022840"/>
    </source>
</evidence>
<evidence type="ECO:0000313" key="9">
    <source>
        <dbReference type="Proteomes" id="UP000539538"/>
    </source>
</evidence>
<comment type="subcellular location">
    <subcellularLocation>
        <location evidence="6">Cytoplasm</location>
    </subcellularLocation>
</comment>
<keyword evidence="9" id="KW-1185">Reference proteome</keyword>
<dbReference type="RefSeq" id="WP_343061716.1">
    <property type="nucleotide sequence ID" value="NZ_BAAAVZ010000002.1"/>
</dbReference>
<keyword evidence="6" id="KW-0963">Cytoplasm</keyword>
<evidence type="ECO:0000256" key="3">
    <source>
        <dbReference type="ARBA" id="ARBA00022741"/>
    </source>
</evidence>
<keyword evidence="2 6" id="KW-0819">tRNA processing</keyword>
<feature type="domain" description="tRNA(Ile)-lysidine/2-thiocytidine synthase N-terminal" evidence="7">
    <location>
        <begin position="25"/>
        <end position="204"/>
    </location>
</feature>